<organism evidence="2 3">
    <name type="scientific">Coffea arabica</name>
    <name type="common">Arabian coffee</name>
    <dbReference type="NCBI Taxonomy" id="13443"/>
    <lineage>
        <taxon>Eukaryota</taxon>
        <taxon>Viridiplantae</taxon>
        <taxon>Streptophyta</taxon>
        <taxon>Embryophyta</taxon>
        <taxon>Tracheophyta</taxon>
        <taxon>Spermatophyta</taxon>
        <taxon>Magnoliopsida</taxon>
        <taxon>eudicotyledons</taxon>
        <taxon>Gunneridae</taxon>
        <taxon>Pentapetalae</taxon>
        <taxon>asterids</taxon>
        <taxon>lamiids</taxon>
        <taxon>Gentianales</taxon>
        <taxon>Rubiaceae</taxon>
        <taxon>Ixoroideae</taxon>
        <taxon>Gardenieae complex</taxon>
        <taxon>Bertiereae - Coffeeae clade</taxon>
        <taxon>Coffeeae</taxon>
        <taxon>Coffea</taxon>
    </lineage>
</organism>
<name>A0ABM4UIV9_COFAR</name>
<evidence type="ECO:0000313" key="2">
    <source>
        <dbReference type="Proteomes" id="UP001652660"/>
    </source>
</evidence>
<gene>
    <name evidence="3" type="primary">LOC140007793</name>
</gene>
<protein>
    <submittedName>
        <fullName evidence="3">Uncharacterized protein</fullName>
    </submittedName>
</protein>
<evidence type="ECO:0000256" key="1">
    <source>
        <dbReference type="SAM" id="Coils"/>
    </source>
</evidence>
<keyword evidence="2" id="KW-1185">Reference proteome</keyword>
<evidence type="ECO:0000313" key="3">
    <source>
        <dbReference type="RefSeq" id="XP_071907221.1"/>
    </source>
</evidence>
<keyword evidence="1" id="KW-0175">Coiled coil</keyword>
<accession>A0ABM4UIV9</accession>
<dbReference type="GeneID" id="140007793"/>
<dbReference type="Proteomes" id="UP001652660">
    <property type="component" value="Chromosome 5c"/>
</dbReference>
<dbReference type="RefSeq" id="XP_071907221.1">
    <property type="nucleotide sequence ID" value="XM_072051120.1"/>
</dbReference>
<proteinExistence type="predicted"/>
<reference evidence="3" key="1">
    <citation type="submission" date="2025-08" db="UniProtKB">
        <authorList>
            <consortium name="RefSeq"/>
        </authorList>
    </citation>
    <scope>IDENTIFICATION</scope>
    <source>
        <tissue evidence="3">Leaves</tissue>
    </source>
</reference>
<feature type="coiled-coil region" evidence="1">
    <location>
        <begin position="44"/>
        <end position="85"/>
    </location>
</feature>
<sequence length="301" mass="34075">MSSILSFPERGQERSKMILNWPSIFVQPKLPMVRTACFASGVNTDQLREQLDNLHKEAETTRAKANSARLRFLRLSEAAEKLRQQAALSVQTAKENDARELLLQKRKVMQAMEKSKNRIELLDELAAKLTEVISVKETELIGNVALDLEVGGDAAPTPVRFISPKEEVLKTSTDVNYFDQNEKLGQNEELEGAALNLPELHSSDELNNREQPVDGDVCKEDDAVHGVKEISSYEDFLECIDCHLHKVEVEILSLLKFSRLILEIKENEENSKVQHVVEILKDVLHIRERIGSIKKTEVGIR</sequence>
<dbReference type="PANTHER" id="PTHR37174">
    <property type="entry name" value="FORKHEAD-ASSOCIATED DOMAIN PROTEIN"/>
    <property type="match status" value="1"/>
</dbReference>
<dbReference type="PANTHER" id="PTHR37174:SF2">
    <property type="entry name" value="FORKHEAD-ASSOCIATED DOMAIN PROTEIN"/>
    <property type="match status" value="1"/>
</dbReference>